<gene>
    <name evidence="1" type="ORF">UFOVP1229_140</name>
</gene>
<sequence>MLMQDVSGMPEHYLPILNESGNKIMNGHLSEGMTVTIPDPFFGGTVIGTIDEGSVFGKNATATSGGICFCLELDPVRGIWVSSNIAMSVSAIERAGVL</sequence>
<proteinExistence type="predicted"/>
<evidence type="ECO:0000313" key="1">
    <source>
        <dbReference type="EMBL" id="CAB4191788.1"/>
    </source>
</evidence>
<dbReference type="EMBL" id="LR797178">
    <property type="protein sequence ID" value="CAB4191788.1"/>
    <property type="molecule type" value="Genomic_DNA"/>
</dbReference>
<organism evidence="1">
    <name type="scientific">uncultured Caudovirales phage</name>
    <dbReference type="NCBI Taxonomy" id="2100421"/>
    <lineage>
        <taxon>Viruses</taxon>
        <taxon>Duplodnaviria</taxon>
        <taxon>Heunggongvirae</taxon>
        <taxon>Uroviricota</taxon>
        <taxon>Caudoviricetes</taxon>
        <taxon>Peduoviridae</taxon>
        <taxon>Maltschvirus</taxon>
        <taxon>Maltschvirus maltsch</taxon>
    </lineage>
</organism>
<reference evidence="1" key="1">
    <citation type="submission" date="2020-05" db="EMBL/GenBank/DDBJ databases">
        <authorList>
            <person name="Chiriac C."/>
            <person name="Salcher M."/>
            <person name="Ghai R."/>
            <person name="Kavagutti S V."/>
        </authorList>
    </citation>
    <scope>NUCLEOTIDE SEQUENCE</scope>
</reference>
<accession>A0A6J5RDM4</accession>
<protein>
    <submittedName>
        <fullName evidence="1">Uncharacterized protein</fullName>
    </submittedName>
</protein>
<name>A0A6J5RDM4_9CAUD</name>